<accession>A0A1H4EI41</accession>
<organism evidence="1 2">
    <name type="scientific">Chitinophaga terrae</name>
    <name type="common">ex Kim and Jung 2007</name>
    <dbReference type="NCBI Taxonomy" id="408074"/>
    <lineage>
        <taxon>Bacteria</taxon>
        <taxon>Pseudomonadati</taxon>
        <taxon>Bacteroidota</taxon>
        <taxon>Chitinophagia</taxon>
        <taxon>Chitinophagales</taxon>
        <taxon>Chitinophagaceae</taxon>
        <taxon>Chitinophaga</taxon>
    </lineage>
</organism>
<dbReference type="Proteomes" id="UP000199656">
    <property type="component" value="Unassembled WGS sequence"/>
</dbReference>
<protein>
    <submittedName>
        <fullName evidence="1">Uncharacterized protein</fullName>
    </submittedName>
</protein>
<dbReference type="AlphaFoldDB" id="A0A1H4EI41"/>
<sequence length="91" mass="11184">MRHINPSIHHGFCKKLENIETEPNLVNRQIIFENEIAEALSSDKKQLEDLFYSYQERLKEIDRIRREYFRIQQQARVKLRKQQLRNNTRTK</sequence>
<proteinExistence type="predicted"/>
<evidence type="ECO:0000313" key="2">
    <source>
        <dbReference type="Proteomes" id="UP000199656"/>
    </source>
</evidence>
<dbReference type="RefSeq" id="WP_089763411.1">
    <property type="nucleotide sequence ID" value="NZ_BKAT01000031.1"/>
</dbReference>
<gene>
    <name evidence="1" type="ORF">SAMN05660909_03698</name>
</gene>
<dbReference type="EMBL" id="FNRL01000018">
    <property type="protein sequence ID" value="SEA83892.1"/>
    <property type="molecule type" value="Genomic_DNA"/>
</dbReference>
<keyword evidence="2" id="KW-1185">Reference proteome</keyword>
<reference evidence="2" key="1">
    <citation type="submission" date="2016-10" db="EMBL/GenBank/DDBJ databases">
        <authorList>
            <person name="Varghese N."/>
            <person name="Submissions S."/>
        </authorList>
    </citation>
    <scope>NUCLEOTIDE SEQUENCE [LARGE SCALE GENOMIC DNA]</scope>
    <source>
        <strain evidence="2">DSM 23920</strain>
    </source>
</reference>
<name>A0A1H4EI41_9BACT</name>
<evidence type="ECO:0000313" key="1">
    <source>
        <dbReference type="EMBL" id="SEA83892.1"/>
    </source>
</evidence>